<name>A0A6M6JT76_9PSEU</name>
<dbReference type="Pfam" id="PF04203">
    <property type="entry name" value="Sortase"/>
    <property type="match status" value="1"/>
</dbReference>
<dbReference type="NCBIfam" id="NF033748">
    <property type="entry name" value="class_F_sortase"/>
    <property type="match status" value="1"/>
</dbReference>
<accession>A0A6M6JT76</accession>
<dbReference type="InterPro" id="IPR042001">
    <property type="entry name" value="Sortase_F"/>
</dbReference>
<feature type="chain" id="PRO_5038997309" evidence="2">
    <location>
        <begin position="22"/>
        <end position="204"/>
    </location>
</feature>
<dbReference type="AlphaFoldDB" id="A0A6M6JT76"/>
<organism evidence="3 4">
    <name type="scientific">Pseudonocardia broussonetiae</name>
    <dbReference type="NCBI Taxonomy" id="2736640"/>
    <lineage>
        <taxon>Bacteria</taxon>
        <taxon>Bacillati</taxon>
        <taxon>Actinomycetota</taxon>
        <taxon>Actinomycetes</taxon>
        <taxon>Pseudonocardiales</taxon>
        <taxon>Pseudonocardiaceae</taxon>
        <taxon>Pseudonocardia</taxon>
    </lineage>
</organism>
<proteinExistence type="predicted"/>
<dbReference type="EMBL" id="CP053564">
    <property type="protein sequence ID" value="QJY49411.1"/>
    <property type="molecule type" value="Genomic_DNA"/>
</dbReference>
<evidence type="ECO:0000256" key="1">
    <source>
        <dbReference type="ARBA" id="ARBA00022801"/>
    </source>
</evidence>
<dbReference type="CDD" id="cd05829">
    <property type="entry name" value="Sortase_F"/>
    <property type="match status" value="1"/>
</dbReference>
<dbReference type="InterPro" id="IPR023365">
    <property type="entry name" value="Sortase_dom-sf"/>
</dbReference>
<gene>
    <name evidence="3" type="ORF">HOP40_29670</name>
</gene>
<feature type="signal peptide" evidence="2">
    <location>
        <begin position="1"/>
        <end position="21"/>
    </location>
</feature>
<dbReference type="PROSITE" id="PS51257">
    <property type="entry name" value="PROKAR_LIPOPROTEIN"/>
    <property type="match status" value="1"/>
</dbReference>
<dbReference type="RefSeq" id="WP_172165086.1">
    <property type="nucleotide sequence ID" value="NZ_CP053564.1"/>
</dbReference>
<dbReference type="GO" id="GO:0016787">
    <property type="term" value="F:hydrolase activity"/>
    <property type="evidence" value="ECO:0007669"/>
    <property type="project" value="UniProtKB-KW"/>
</dbReference>
<dbReference type="InterPro" id="IPR005754">
    <property type="entry name" value="Sortase"/>
</dbReference>
<reference evidence="3 4" key="1">
    <citation type="submission" date="2020-05" db="EMBL/GenBank/DDBJ databases">
        <authorList>
            <person name="Mo P."/>
        </authorList>
    </citation>
    <scope>NUCLEOTIDE SEQUENCE [LARGE SCALE GENOMIC DNA]</scope>
    <source>
        <strain evidence="3 4">Gen01</strain>
    </source>
</reference>
<dbReference type="Gene3D" id="2.40.260.10">
    <property type="entry name" value="Sortase"/>
    <property type="match status" value="1"/>
</dbReference>
<evidence type="ECO:0000313" key="3">
    <source>
        <dbReference type="EMBL" id="QJY49411.1"/>
    </source>
</evidence>
<sequence>MRAALAALALLLALAACGSPAAPPPAVAAAPAGVVEQAPPAAEQAPPDGKRVAPERLRIPSIGVDTGFVDLGLDDAGALAAPATTDVAGWFAAGPAPGDAGPALVAGHVDSRAGPGVFFRLGELRVGDRVEVQRADGTVVAFTVTARTDTPKAEFPTAQVYAPTPVPELRLVTCSGTFDRATGHYRDNVVVDAVADTATEWSID</sequence>
<dbReference type="Proteomes" id="UP000505377">
    <property type="component" value="Chromosome"/>
</dbReference>
<dbReference type="SUPFAM" id="SSF63817">
    <property type="entry name" value="Sortase"/>
    <property type="match status" value="1"/>
</dbReference>
<keyword evidence="2" id="KW-0732">Signal</keyword>
<dbReference type="KEGG" id="pbro:HOP40_29670"/>
<keyword evidence="1" id="KW-0378">Hydrolase</keyword>
<evidence type="ECO:0000256" key="2">
    <source>
        <dbReference type="SAM" id="SignalP"/>
    </source>
</evidence>
<keyword evidence="4" id="KW-1185">Reference proteome</keyword>
<protein>
    <submittedName>
        <fullName evidence="3">Class F sortase</fullName>
    </submittedName>
</protein>
<evidence type="ECO:0000313" key="4">
    <source>
        <dbReference type="Proteomes" id="UP000505377"/>
    </source>
</evidence>